<dbReference type="Gene3D" id="4.10.640.10">
    <property type="entry name" value="Ribosomal protein S18"/>
    <property type="match status" value="1"/>
</dbReference>
<dbReference type="GO" id="GO:0005763">
    <property type="term" value="C:mitochondrial small ribosomal subunit"/>
    <property type="evidence" value="ECO:0007669"/>
    <property type="project" value="TreeGrafter"/>
</dbReference>
<dbReference type="PRINTS" id="PR00974">
    <property type="entry name" value="RIBOSOMALS18"/>
</dbReference>
<name>A0A165KC71_9BASI</name>
<sequence>MLRAALPRRPLMARSVLAGPSSARQLRTTPARDTADDSSGIDQAMDNLVTFVGSQAENSAEELNTKALRQFIPDHSYTPWELSRGSREYQGRNHRRTPFRLGPARKVAEITDPFYSLGIDPLREWHNVELLSDYMTETGTIKPRKDTRLTWRSQRKMGQAIRRAKAVGILPTWSRDRVVEALLTMPAPSKVTQTLNKS</sequence>
<dbReference type="AlphaFoldDB" id="A0A165KC71"/>
<dbReference type="InParanoid" id="A0A165KC71"/>
<organism evidence="6 7">
    <name type="scientific">Calocera cornea HHB12733</name>
    <dbReference type="NCBI Taxonomy" id="1353952"/>
    <lineage>
        <taxon>Eukaryota</taxon>
        <taxon>Fungi</taxon>
        <taxon>Dikarya</taxon>
        <taxon>Basidiomycota</taxon>
        <taxon>Agaricomycotina</taxon>
        <taxon>Dacrymycetes</taxon>
        <taxon>Dacrymycetales</taxon>
        <taxon>Dacrymycetaceae</taxon>
        <taxon>Calocera</taxon>
    </lineage>
</organism>
<evidence type="ECO:0000313" key="7">
    <source>
        <dbReference type="Proteomes" id="UP000076842"/>
    </source>
</evidence>
<dbReference type="Proteomes" id="UP000076842">
    <property type="component" value="Unassembled WGS sequence"/>
</dbReference>
<dbReference type="PANTHER" id="PTHR13479:SF40">
    <property type="entry name" value="SMALL RIBOSOMAL SUBUNIT PROTEIN BS18M"/>
    <property type="match status" value="1"/>
</dbReference>
<protein>
    <recommendedName>
        <fullName evidence="4">Small ribosomal subunit protein bS18m</fullName>
    </recommendedName>
</protein>
<dbReference type="GO" id="GO:0070181">
    <property type="term" value="F:small ribosomal subunit rRNA binding"/>
    <property type="evidence" value="ECO:0007669"/>
    <property type="project" value="TreeGrafter"/>
</dbReference>
<dbReference type="InterPro" id="IPR036870">
    <property type="entry name" value="Ribosomal_bS18_sf"/>
</dbReference>
<evidence type="ECO:0000256" key="4">
    <source>
        <dbReference type="ARBA" id="ARBA00035264"/>
    </source>
</evidence>
<dbReference type="GO" id="GO:0003735">
    <property type="term" value="F:structural constituent of ribosome"/>
    <property type="evidence" value="ECO:0007669"/>
    <property type="project" value="InterPro"/>
</dbReference>
<comment type="similarity">
    <text evidence="1">Belongs to the bacterial ribosomal protein bS18 family.</text>
</comment>
<evidence type="ECO:0000313" key="6">
    <source>
        <dbReference type="EMBL" id="KZT62949.1"/>
    </source>
</evidence>
<dbReference type="SUPFAM" id="SSF46911">
    <property type="entry name" value="Ribosomal protein S18"/>
    <property type="match status" value="1"/>
</dbReference>
<proteinExistence type="inferred from homology"/>
<dbReference type="PANTHER" id="PTHR13479">
    <property type="entry name" value="30S RIBOSOMAL PROTEIN S18"/>
    <property type="match status" value="1"/>
</dbReference>
<keyword evidence="3" id="KW-0687">Ribonucleoprotein</keyword>
<evidence type="ECO:0000256" key="1">
    <source>
        <dbReference type="ARBA" id="ARBA00005589"/>
    </source>
</evidence>
<dbReference type="GO" id="GO:0032543">
    <property type="term" value="P:mitochondrial translation"/>
    <property type="evidence" value="ECO:0007669"/>
    <property type="project" value="TreeGrafter"/>
</dbReference>
<keyword evidence="7" id="KW-1185">Reference proteome</keyword>
<accession>A0A165KC71</accession>
<dbReference type="Pfam" id="PF01084">
    <property type="entry name" value="Ribosomal_S18"/>
    <property type="match status" value="1"/>
</dbReference>
<gene>
    <name evidence="6" type="ORF">CALCODRAFT_489489</name>
</gene>
<dbReference type="STRING" id="1353952.A0A165KC71"/>
<reference evidence="6 7" key="1">
    <citation type="journal article" date="2016" name="Mol. Biol. Evol.">
        <title>Comparative Genomics of Early-Diverging Mushroom-Forming Fungi Provides Insights into the Origins of Lignocellulose Decay Capabilities.</title>
        <authorList>
            <person name="Nagy L.G."/>
            <person name="Riley R."/>
            <person name="Tritt A."/>
            <person name="Adam C."/>
            <person name="Daum C."/>
            <person name="Floudas D."/>
            <person name="Sun H."/>
            <person name="Yadav J.S."/>
            <person name="Pangilinan J."/>
            <person name="Larsson K.H."/>
            <person name="Matsuura K."/>
            <person name="Barry K."/>
            <person name="Labutti K."/>
            <person name="Kuo R."/>
            <person name="Ohm R.A."/>
            <person name="Bhattacharya S.S."/>
            <person name="Shirouzu T."/>
            <person name="Yoshinaga Y."/>
            <person name="Martin F.M."/>
            <person name="Grigoriev I.V."/>
            <person name="Hibbett D.S."/>
        </authorList>
    </citation>
    <scope>NUCLEOTIDE SEQUENCE [LARGE SCALE GENOMIC DNA]</scope>
    <source>
        <strain evidence="6 7">HHB12733</strain>
    </source>
</reference>
<evidence type="ECO:0000256" key="3">
    <source>
        <dbReference type="ARBA" id="ARBA00023274"/>
    </source>
</evidence>
<evidence type="ECO:0000256" key="2">
    <source>
        <dbReference type="ARBA" id="ARBA00022980"/>
    </source>
</evidence>
<feature type="region of interest" description="Disordered" evidence="5">
    <location>
        <begin position="18"/>
        <end position="40"/>
    </location>
</feature>
<dbReference type="OrthoDB" id="21463at2759"/>
<dbReference type="EMBL" id="KV423914">
    <property type="protein sequence ID" value="KZT62949.1"/>
    <property type="molecule type" value="Genomic_DNA"/>
</dbReference>
<evidence type="ECO:0000256" key="5">
    <source>
        <dbReference type="SAM" id="MobiDB-lite"/>
    </source>
</evidence>
<keyword evidence="2" id="KW-0689">Ribosomal protein</keyword>
<dbReference type="InterPro" id="IPR001648">
    <property type="entry name" value="Ribosomal_bS18"/>
</dbReference>